<dbReference type="AlphaFoldDB" id="A0A7X0PI32"/>
<dbReference type="EMBL" id="JACHLK010000012">
    <property type="protein sequence ID" value="MBB6562286.1"/>
    <property type="molecule type" value="Genomic_DNA"/>
</dbReference>
<feature type="region of interest" description="Disordered" evidence="1">
    <location>
        <begin position="282"/>
        <end position="306"/>
    </location>
</feature>
<evidence type="ECO:0000313" key="2">
    <source>
        <dbReference type="EMBL" id="MBB6562286.1"/>
    </source>
</evidence>
<dbReference type="RefSeq" id="WP_184862140.1">
    <property type="nucleotide sequence ID" value="NZ_JACHLK010000012.1"/>
</dbReference>
<evidence type="ECO:0000313" key="3">
    <source>
        <dbReference type="Proteomes" id="UP000575083"/>
    </source>
</evidence>
<proteinExistence type="predicted"/>
<dbReference type="Proteomes" id="UP000575083">
    <property type="component" value="Unassembled WGS sequence"/>
</dbReference>
<keyword evidence="3" id="KW-1185">Reference proteome</keyword>
<organism evidence="2 3">
    <name type="scientific">Acidovorax soli</name>
    <dbReference type="NCBI Taxonomy" id="592050"/>
    <lineage>
        <taxon>Bacteria</taxon>
        <taxon>Pseudomonadati</taxon>
        <taxon>Pseudomonadota</taxon>
        <taxon>Betaproteobacteria</taxon>
        <taxon>Burkholderiales</taxon>
        <taxon>Comamonadaceae</taxon>
        <taxon>Acidovorax</taxon>
    </lineage>
</organism>
<name>A0A7X0PI32_9BURK</name>
<accession>A0A7X0PI32</accession>
<sequence>MLPVNPADEPAPSHLESTELGEFIELRLQDGGTRLRVRSGTIGQPCLVLNATYGTSAKAQAHYQRLQKEWQERDFVPCKPSLPVADGSVADELFCDARIPHPLLEPFLAINGADELRGQPRRLAWFRHGLRWHTHFDLERIADFGLHAGVIVEGDVQVDGVFSQLTYTYPGQTLVSGSIHATSFGHGDSDMRVMGDVKVNNIVYGEYNDGSLVIHGAMYGRAFVCVDHDMHAEGGYHLPICDWNAQGDWDGYLHLELFDDGTGDPGTMVSAEAMRRFMREGRDPFRPGAQPVMREPAPEPPPPPPLSLFAQRVRDLVHAEDVEGLTQLIETWPDHGEEWQQALIGRLYAPSTTPEQRARLKALQKKKP</sequence>
<evidence type="ECO:0000256" key="1">
    <source>
        <dbReference type="SAM" id="MobiDB-lite"/>
    </source>
</evidence>
<comment type="caution">
    <text evidence="2">The sequence shown here is derived from an EMBL/GenBank/DDBJ whole genome shotgun (WGS) entry which is preliminary data.</text>
</comment>
<gene>
    <name evidence="2" type="ORF">HNP48_004996</name>
</gene>
<protein>
    <submittedName>
        <fullName evidence="2">Uncharacterized protein</fullName>
    </submittedName>
</protein>
<reference evidence="2 3" key="1">
    <citation type="submission" date="2020-08" db="EMBL/GenBank/DDBJ databases">
        <title>Functional genomics of gut bacteria from endangered species of beetles.</title>
        <authorList>
            <person name="Carlos-Shanley C."/>
        </authorList>
    </citation>
    <scope>NUCLEOTIDE SEQUENCE [LARGE SCALE GENOMIC DNA]</scope>
    <source>
        <strain evidence="2 3">S00198</strain>
    </source>
</reference>